<dbReference type="STRING" id="670482.SAMN04488542_12043"/>
<evidence type="ECO:0000313" key="4">
    <source>
        <dbReference type="Proteomes" id="UP000198972"/>
    </source>
</evidence>
<dbReference type="Proteomes" id="UP000198972">
    <property type="component" value="Unassembled WGS sequence"/>
</dbReference>
<dbReference type="Gene3D" id="3.90.25.10">
    <property type="entry name" value="UDP-galactose 4-epimerase, domain 1"/>
    <property type="match status" value="1"/>
</dbReference>
<gene>
    <name evidence="3" type="ORF">SAMN04488542_12043</name>
</gene>
<dbReference type="Gene3D" id="3.40.50.720">
    <property type="entry name" value="NAD(P)-binding Rossmann-like Domain"/>
    <property type="match status" value="1"/>
</dbReference>
<dbReference type="Pfam" id="PF01370">
    <property type="entry name" value="Epimerase"/>
    <property type="match status" value="1"/>
</dbReference>
<dbReference type="SUPFAM" id="SSF51735">
    <property type="entry name" value="NAD(P)-binding Rossmann-fold domains"/>
    <property type="match status" value="1"/>
</dbReference>
<comment type="similarity">
    <text evidence="1">Belongs to the NAD(P)-dependent epimerase/dehydratase family.</text>
</comment>
<organism evidence="3 4">
    <name type="scientific">Fontibacillus panacisegetis</name>
    <dbReference type="NCBI Taxonomy" id="670482"/>
    <lineage>
        <taxon>Bacteria</taxon>
        <taxon>Bacillati</taxon>
        <taxon>Bacillota</taxon>
        <taxon>Bacilli</taxon>
        <taxon>Bacillales</taxon>
        <taxon>Paenibacillaceae</taxon>
        <taxon>Fontibacillus</taxon>
    </lineage>
</organism>
<name>A0A1G7PYA0_9BACL</name>
<evidence type="ECO:0000256" key="1">
    <source>
        <dbReference type="ARBA" id="ARBA00007637"/>
    </source>
</evidence>
<dbReference type="PANTHER" id="PTHR43000">
    <property type="entry name" value="DTDP-D-GLUCOSE 4,6-DEHYDRATASE-RELATED"/>
    <property type="match status" value="1"/>
</dbReference>
<feature type="domain" description="NAD-dependent epimerase/dehydratase" evidence="2">
    <location>
        <begin position="3"/>
        <end position="239"/>
    </location>
</feature>
<evidence type="ECO:0000259" key="2">
    <source>
        <dbReference type="Pfam" id="PF01370"/>
    </source>
</evidence>
<dbReference type="EMBL" id="FNBG01000020">
    <property type="protein sequence ID" value="SDF91297.1"/>
    <property type="molecule type" value="Genomic_DNA"/>
</dbReference>
<evidence type="ECO:0000313" key="3">
    <source>
        <dbReference type="EMBL" id="SDF91297.1"/>
    </source>
</evidence>
<dbReference type="PRINTS" id="PR01713">
    <property type="entry name" value="NUCEPIMERASE"/>
</dbReference>
<keyword evidence="4" id="KW-1185">Reference proteome</keyword>
<dbReference type="RefSeq" id="WP_091232862.1">
    <property type="nucleotide sequence ID" value="NZ_FNBG01000020.1"/>
</dbReference>
<sequence length="311" mass="34412">MKVLVTGGAGFIGSNVVDRFIDEGHDVVVVDNLSSGKLTNLNPKARFYLLDIRSTELDKVFELEKPDVVDHHAAQKSVPKSVDDPALDAEINVLGLINVLNCCVKHNVKKMIFVSSGGALSGDADQIPTNEEYIPNMISPYAITKFVGEKYLNFYEVTHGLTYVSLRYANVYGPRQIPDGECGVLPIFMNNAIAGKPSRLLTYSDMPRGTTRDYVYIDDITEANVLSLTKGENVVLNIGTGKELYIADLYDTMQEVLGTKLELIVESERVGDVRRSAIDSTMAQKELGWSPKIDLREGIKKTYSYIINHAE</sequence>
<dbReference type="InterPro" id="IPR036291">
    <property type="entry name" value="NAD(P)-bd_dom_sf"/>
</dbReference>
<dbReference type="InterPro" id="IPR001509">
    <property type="entry name" value="Epimerase_deHydtase"/>
</dbReference>
<protein>
    <submittedName>
        <fullName evidence="3">UDP-glucose 4-epimerase</fullName>
    </submittedName>
</protein>
<accession>A0A1G7PYA0</accession>
<proteinExistence type="inferred from homology"/>
<dbReference type="OrthoDB" id="181047at2"/>
<reference evidence="3 4" key="1">
    <citation type="submission" date="2016-10" db="EMBL/GenBank/DDBJ databases">
        <authorList>
            <person name="de Groot N.N."/>
        </authorList>
    </citation>
    <scope>NUCLEOTIDE SEQUENCE [LARGE SCALE GENOMIC DNA]</scope>
    <source>
        <strain evidence="3 4">DSM 28129</strain>
    </source>
</reference>
<dbReference type="AlphaFoldDB" id="A0A1G7PYA0"/>